<sequence length="367" mass="42111">MSLIKSLRHWLRRHPTVATEPATPPARGAHRGRVDHVILFDGTCSSLEAGHETNVGLIFKLLREERRSVQRTIYYEPGLQWGGWLRIGDLVQGKGLNRQIRRAYGYLASHYQPGDRIFLFGYSRGAYAARSLAGVIDRVGLLRREEATERNVRLAWRHYEQGSIRPHARAFSRRHCHARVEIEMVGIFDTVKALGLRLPLLWRLSEDRHAFHSHKLGRTVCHGFHALALDETRTVFEPVLWDYPYHGQIVEQAWFRGGHGDIGGQLAGGRHGSRLLSNIPLVWMLERATHCGLQLPEGWRARHPCDVTAPMTSMYAGWGKIFLSRQRRPTLRCPTEYIHPTALRPEPRRRKWRLRWGGAPEGEPTQG</sequence>
<protein>
    <submittedName>
        <fullName evidence="2">DUF2235 domain-containing protein</fullName>
    </submittedName>
</protein>
<name>A0AAX1UI91_CERSP</name>
<gene>
    <name evidence="2" type="ORF">D1114_16530</name>
</gene>
<accession>A0AAX1UI91</accession>
<comment type="caution">
    <text evidence="2">The sequence shown here is derived from an EMBL/GenBank/DDBJ whole genome shotgun (WGS) entry which is preliminary data.</text>
</comment>
<organism evidence="2 3">
    <name type="scientific">Cereibacter sphaeroides</name>
    <name type="common">Rhodobacter sphaeroides</name>
    <dbReference type="NCBI Taxonomy" id="1063"/>
    <lineage>
        <taxon>Bacteria</taxon>
        <taxon>Pseudomonadati</taxon>
        <taxon>Pseudomonadota</taxon>
        <taxon>Alphaproteobacteria</taxon>
        <taxon>Rhodobacterales</taxon>
        <taxon>Paracoccaceae</taxon>
        <taxon>Cereibacter</taxon>
    </lineage>
</organism>
<evidence type="ECO:0000313" key="2">
    <source>
        <dbReference type="EMBL" id="RHZ92809.1"/>
    </source>
</evidence>
<dbReference type="RefSeq" id="WP_119000797.1">
    <property type="nucleotide sequence ID" value="NZ_QWGP01000021.1"/>
</dbReference>
<dbReference type="AlphaFoldDB" id="A0AAX1UI91"/>
<reference evidence="2 3" key="1">
    <citation type="submission" date="2018-08" db="EMBL/GenBank/DDBJ databases">
        <title>Draft genome sequence of Rhodobacter sphaeroides FY.</title>
        <authorList>
            <person name="Rayyan A."/>
            <person name="Meyer T.E."/>
            <person name="Kyndt J.A."/>
        </authorList>
    </citation>
    <scope>NUCLEOTIDE SEQUENCE [LARGE SCALE GENOMIC DNA]</scope>
    <source>
        <strain evidence="2 3">FY</strain>
    </source>
</reference>
<evidence type="ECO:0000313" key="3">
    <source>
        <dbReference type="Proteomes" id="UP000266305"/>
    </source>
</evidence>
<dbReference type="PANTHER" id="PTHR33840">
    <property type="match status" value="1"/>
</dbReference>
<dbReference type="InterPro" id="IPR018712">
    <property type="entry name" value="Tle1-like_cat"/>
</dbReference>
<evidence type="ECO:0000259" key="1">
    <source>
        <dbReference type="Pfam" id="PF09994"/>
    </source>
</evidence>
<dbReference type="EMBL" id="QWGP01000021">
    <property type="protein sequence ID" value="RHZ92809.1"/>
    <property type="molecule type" value="Genomic_DNA"/>
</dbReference>
<dbReference type="PANTHER" id="PTHR33840:SF1">
    <property type="entry name" value="TLE1 PHOSPHOLIPASE DOMAIN-CONTAINING PROTEIN"/>
    <property type="match status" value="1"/>
</dbReference>
<dbReference type="Proteomes" id="UP000266305">
    <property type="component" value="Unassembled WGS sequence"/>
</dbReference>
<proteinExistence type="predicted"/>
<feature type="domain" description="T6SS Phospholipase effector Tle1-like catalytic" evidence="1">
    <location>
        <begin position="37"/>
        <end position="286"/>
    </location>
</feature>
<dbReference type="Pfam" id="PF09994">
    <property type="entry name" value="T6SS_Tle1-like_cat"/>
    <property type="match status" value="1"/>
</dbReference>